<dbReference type="Pfam" id="PF02518">
    <property type="entry name" value="HATPase_c"/>
    <property type="match status" value="1"/>
</dbReference>
<dbReference type="Pfam" id="PF07568">
    <property type="entry name" value="HisKA_2"/>
    <property type="match status" value="1"/>
</dbReference>
<evidence type="ECO:0000256" key="7">
    <source>
        <dbReference type="ARBA" id="ARBA00022741"/>
    </source>
</evidence>
<dbReference type="InterPro" id="IPR005467">
    <property type="entry name" value="His_kinase_dom"/>
</dbReference>
<proteinExistence type="predicted"/>
<feature type="transmembrane region" description="Helical" evidence="13">
    <location>
        <begin position="20"/>
        <end position="39"/>
    </location>
</feature>
<keyword evidence="5 15" id="KW-0808">Transferase</keyword>
<dbReference type="PRINTS" id="PR00344">
    <property type="entry name" value="BCTRLSENSOR"/>
</dbReference>
<keyword evidence="10 13" id="KW-1133">Transmembrane helix</keyword>
<comment type="caution">
    <text evidence="15">The sequence shown here is derived from an EMBL/GenBank/DDBJ whole genome shotgun (WGS) entry which is preliminary data.</text>
</comment>
<keyword evidence="11" id="KW-0902">Two-component regulatory system</keyword>
<dbReference type="SMART" id="SM00387">
    <property type="entry name" value="HATPase_c"/>
    <property type="match status" value="1"/>
</dbReference>
<organism evidence="15 16">
    <name type="scientific">Sphingobium olei</name>
    <dbReference type="NCBI Taxonomy" id="420955"/>
    <lineage>
        <taxon>Bacteria</taxon>
        <taxon>Pseudomonadati</taxon>
        <taxon>Pseudomonadota</taxon>
        <taxon>Alphaproteobacteria</taxon>
        <taxon>Sphingomonadales</taxon>
        <taxon>Sphingomonadaceae</taxon>
        <taxon>Sphingobium</taxon>
    </lineage>
</organism>
<keyword evidence="9" id="KW-0067">ATP-binding</keyword>
<dbReference type="Gene3D" id="3.30.565.10">
    <property type="entry name" value="Histidine kinase-like ATPase, C-terminal domain"/>
    <property type="match status" value="1"/>
</dbReference>
<evidence type="ECO:0000256" key="5">
    <source>
        <dbReference type="ARBA" id="ARBA00022679"/>
    </source>
</evidence>
<evidence type="ECO:0000313" key="16">
    <source>
        <dbReference type="Proteomes" id="UP001597203"/>
    </source>
</evidence>
<dbReference type="SUPFAM" id="SSF55874">
    <property type="entry name" value="ATPase domain of HSP90 chaperone/DNA topoisomerase II/histidine kinase"/>
    <property type="match status" value="1"/>
</dbReference>
<keyword evidence="4" id="KW-0597">Phosphoprotein</keyword>
<dbReference type="RefSeq" id="WP_380908390.1">
    <property type="nucleotide sequence ID" value="NZ_JBHTLS010000005.1"/>
</dbReference>
<keyword evidence="16" id="KW-1185">Reference proteome</keyword>
<evidence type="ECO:0000256" key="12">
    <source>
        <dbReference type="ARBA" id="ARBA00023136"/>
    </source>
</evidence>
<dbReference type="Gene3D" id="1.20.120.620">
    <property type="entry name" value="Backbone structure of the membrane domain of e. Coli histidine kinase receptor kdpd"/>
    <property type="match status" value="1"/>
</dbReference>
<evidence type="ECO:0000313" key="15">
    <source>
        <dbReference type="EMBL" id="MFD1103456.1"/>
    </source>
</evidence>
<dbReference type="EC" id="2.7.13.3" evidence="3"/>
<feature type="transmembrane region" description="Helical" evidence="13">
    <location>
        <begin position="51"/>
        <end position="84"/>
    </location>
</feature>
<evidence type="ECO:0000256" key="9">
    <source>
        <dbReference type="ARBA" id="ARBA00022840"/>
    </source>
</evidence>
<dbReference type="InterPro" id="IPR004358">
    <property type="entry name" value="Sig_transdc_His_kin-like_C"/>
</dbReference>
<gene>
    <name evidence="15" type="ORF">ACFQ24_00805</name>
</gene>
<feature type="transmembrane region" description="Helical" evidence="13">
    <location>
        <begin position="96"/>
        <end position="117"/>
    </location>
</feature>
<dbReference type="InterPro" id="IPR038318">
    <property type="entry name" value="KdpD_sf"/>
</dbReference>
<reference evidence="16" key="1">
    <citation type="journal article" date="2019" name="Int. J. Syst. Evol. Microbiol.">
        <title>The Global Catalogue of Microorganisms (GCM) 10K type strain sequencing project: providing services to taxonomists for standard genome sequencing and annotation.</title>
        <authorList>
            <consortium name="The Broad Institute Genomics Platform"/>
            <consortium name="The Broad Institute Genome Sequencing Center for Infectious Disease"/>
            <person name="Wu L."/>
            <person name="Ma J."/>
        </authorList>
    </citation>
    <scope>NUCLEOTIDE SEQUENCE [LARGE SCALE GENOMIC DNA]</scope>
    <source>
        <strain evidence="16">CCUG 54329</strain>
    </source>
</reference>
<feature type="domain" description="Histidine kinase" evidence="14">
    <location>
        <begin position="145"/>
        <end position="338"/>
    </location>
</feature>
<dbReference type="Proteomes" id="UP001597203">
    <property type="component" value="Unassembled WGS sequence"/>
</dbReference>
<evidence type="ECO:0000256" key="2">
    <source>
        <dbReference type="ARBA" id="ARBA00004141"/>
    </source>
</evidence>
<comment type="subcellular location">
    <subcellularLocation>
        <location evidence="2">Membrane</location>
        <topology evidence="2">Multi-pass membrane protein</topology>
    </subcellularLocation>
</comment>
<evidence type="ECO:0000256" key="10">
    <source>
        <dbReference type="ARBA" id="ARBA00022989"/>
    </source>
</evidence>
<dbReference type="InterPro" id="IPR011495">
    <property type="entry name" value="Sig_transdc_His_kin_sub2_dim/P"/>
</dbReference>
<dbReference type="InterPro" id="IPR036890">
    <property type="entry name" value="HATPase_C_sf"/>
</dbReference>
<name>A0ABW3NSV9_9SPHN</name>
<protein>
    <recommendedName>
        <fullName evidence="3">histidine kinase</fullName>
        <ecNumber evidence="3">2.7.13.3</ecNumber>
    </recommendedName>
</protein>
<evidence type="ECO:0000256" key="4">
    <source>
        <dbReference type="ARBA" id="ARBA00022553"/>
    </source>
</evidence>
<sequence>MQRVNERFVERLPLVPDRPAYAYLVTFAFCVIALALRMAAGPLLPSGYPFVTFFPAVILASFLFGVRPGICAALLCGFLSWYFFIPPHGQLVLNPAVAVAMLFYTGVVTIDITLIHFMQRANYNLAVERERNRVLAENRELLFHELQHRVSNNLQVVAAMLSLQQRHLDHDIARRALEDASARVALVGRISRALYDPSGAGQDMRAFLSTLSADILDASGRQDVAVAVEAPDGLKLDSHVTVPLALIVAESVSNAIEHGLPHRAGTIRILIDQDADALTLRIADDGEGVAPDFQIGREHSSLGLRIAQALASQLGGRFTLTPAPDRGAVATLTLPARVAR</sequence>
<evidence type="ECO:0000256" key="1">
    <source>
        <dbReference type="ARBA" id="ARBA00000085"/>
    </source>
</evidence>
<dbReference type="InterPro" id="IPR003594">
    <property type="entry name" value="HATPase_dom"/>
</dbReference>
<keyword evidence="6 13" id="KW-0812">Transmembrane</keyword>
<evidence type="ECO:0000256" key="6">
    <source>
        <dbReference type="ARBA" id="ARBA00022692"/>
    </source>
</evidence>
<keyword evidence="12 13" id="KW-0472">Membrane</keyword>
<evidence type="ECO:0000256" key="13">
    <source>
        <dbReference type="SAM" id="Phobius"/>
    </source>
</evidence>
<dbReference type="GO" id="GO:0004673">
    <property type="term" value="F:protein histidine kinase activity"/>
    <property type="evidence" value="ECO:0007669"/>
    <property type="project" value="UniProtKB-EC"/>
</dbReference>
<dbReference type="Pfam" id="PF13493">
    <property type="entry name" value="DUF4118"/>
    <property type="match status" value="1"/>
</dbReference>
<dbReference type="PANTHER" id="PTHR41523:SF8">
    <property type="entry name" value="ETHYLENE RESPONSE SENSOR PROTEIN"/>
    <property type="match status" value="1"/>
</dbReference>
<comment type="catalytic activity">
    <reaction evidence="1">
        <text>ATP + protein L-histidine = ADP + protein N-phospho-L-histidine.</text>
        <dbReference type="EC" id="2.7.13.3"/>
    </reaction>
</comment>
<dbReference type="PROSITE" id="PS50109">
    <property type="entry name" value="HIS_KIN"/>
    <property type="match status" value="1"/>
</dbReference>
<keyword evidence="7" id="KW-0547">Nucleotide-binding</keyword>
<dbReference type="InterPro" id="IPR025201">
    <property type="entry name" value="KdpD_TM"/>
</dbReference>
<evidence type="ECO:0000256" key="3">
    <source>
        <dbReference type="ARBA" id="ARBA00012438"/>
    </source>
</evidence>
<dbReference type="EMBL" id="JBHTLS010000005">
    <property type="protein sequence ID" value="MFD1103456.1"/>
    <property type="molecule type" value="Genomic_DNA"/>
</dbReference>
<dbReference type="PANTHER" id="PTHR41523">
    <property type="entry name" value="TWO-COMPONENT SYSTEM SENSOR PROTEIN"/>
    <property type="match status" value="1"/>
</dbReference>
<evidence type="ECO:0000259" key="14">
    <source>
        <dbReference type="PROSITE" id="PS50109"/>
    </source>
</evidence>
<evidence type="ECO:0000256" key="11">
    <source>
        <dbReference type="ARBA" id="ARBA00023012"/>
    </source>
</evidence>
<accession>A0ABW3NSV9</accession>
<evidence type="ECO:0000256" key="8">
    <source>
        <dbReference type="ARBA" id="ARBA00022777"/>
    </source>
</evidence>
<keyword evidence="8 15" id="KW-0418">Kinase</keyword>